<feature type="domain" description="Mif2/CENP-C cupin" evidence="8">
    <location>
        <begin position="613"/>
        <end position="697"/>
    </location>
</feature>
<feature type="compositionally biased region" description="Basic and acidic residues" evidence="7">
    <location>
        <begin position="550"/>
        <end position="560"/>
    </location>
</feature>
<dbReference type="OrthoDB" id="1939643at2759"/>
<evidence type="ECO:0000256" key="7">
    <source>
        <dbReference type="SAM" id="MobiDB-lite"/>
    </source>
</evidence>
<evidence type="ECO:0000256" key="2">
    <source>
        <dbReference type="ARBA" id="ARBA00010291"/>
    </source>
</evidence>
<feature type="domain" description="Mif2 N-terminal" evidence="9">
    <location>
        <begin position="19"/>
        <end position="194"/>
    </location>
</feature>
<feature type="compositionally biased region" description="Low complexity" evidence="7">
    <location>
        <begin position="415"/>
        <end position="424"/>
    </location>
</feature>
<evidence type="ECO:0000256" key="1">
    <source>
        <dbReference type="ARBA" id="ARBA00004123"/>
    </source>
</evidence>
<keyword evidence="3" id="KW-0238">DNA-binding</keyword>
<evidence type="ECO:0000256" key="4">
    <source>
        <dbReference type="ARBA" id="ARBA00023242"/>
    </source>
</evidence>
<accession>A0A167Z6C8</accession>
<comment type="subcellular location">
    <subcellularLocation>
        <location evidence="1">Nucleus</location>
    </subcellularLocation>
</comment>
<feature type="compositionally biased region" description="Basic residues" evidence="7">
    <location>
        <begin position="523"/>
        <end position="538"/>
    </location>
</feature>
<organism evidence="10 11">
    <name type="scientific">Niveomyces insectorum RCEF 264</name>
    <dbReference type="NCBI Taxonomy" id="1081102"/>
    <lineage>
        <taxon>Eukaryota</taxon>
        <taxon>Fungi</taxon>
        <taxon>Dikarya</taxon>
        <taxon>Ascomycota</taxon>
        <taxon>Pezizomycotina</taxon>
        <taxon>Sordariomycetes</taxon>
        <taxon>Hypocreomycetidae</taxon>
        <taxon>Hypocreales</taxon>
        <taxon>Cordycipitaceae</taxon>
        <taxon>Niveomyces</taxon>
    </lineage>
</organism>
<dbReference type="InterPro" id="IPR011051">
    <property type="entry name" value="RmlC_Cupin_sf"/>
</dbReference>
<dbReference type="GO" id="GO:0051315">
    <property type="term" value="P:attachment of mitotic spindle microtubules to kinetochore"/>
    <property type="evidence" value="ECO:0007669"/>
    <property type="project" value="TreeGrafter"/>
</dbReference>
<sequence length="713" mass="77799">MAPPRAGGPRRSHQPNEHIYTLGERGRKTGVTLRDTGVRDEHGMEPIDDIFSSPAKSRDGNVSDGDDGDDNGEEEAAATAAAEQDEDYDEDEEDDDDNGEADMDLTTASGPDPAALINGQRSAARRAFNQTRSPAKALFGSPAVRGAGAPSSGALRQSAAIRQNPLLRPPSSPENIALQHSSSPVKPVKRRLDFGKATSANAQRRPFALAPPNGSSVKRPQQRQLQQDDDDNDDDNEEDEDEENILHGNHYPQNGADADESMQMIGEPDSYGDDGGDGPEEEQLDRNESIPAPVPNRRGRPPGKAKSVTTTATSTKVAADEPKAKKRGRPARNSSGSNAPADPDEDDEAEQQQQQHREQAKRQRLEEVPKAPGRPRGRPPANRSAADTGERQRQPQAEPEIQKKKKQRKSSGVGAATAAAAAVPRGPPLPKGRGLVIKRRPLNGEDGDAITQTRSGRNSIQPLAFWRNERVEFDTSDVQLDRSGRATSRKGQHFVLPSVREIHRVEDEDLPPLSKSAHSAHGGNRHRRNAAGRPKSKRRGGDDNGESEEDYNHELEREPWETDPGTVSGSVAIWYPEHELEPPAPGQPLERMSAEIAMSSAAIKTEAVRDGSFRFVKTLSLPFFGTGMVDLPPGTEKRLKNARKMHMAFFVHYGQVLVTVSETSFRIAKGGMWSVPRGNYYSIVNDSDHPARIFFAQGCEKVTVLEPDDEGRQ</sequence>
<feature type="compositionally biased region" description="Acidic residues" evidence="7">
    <location>
        <begin position="227"/>
        <end position="243"/>
    </location>
</feature>
<keyword evidence="11" id="KW-1185">Reference proteome</keyword>
<dbReference type="InterPro" id="IPR028386">
    <property type="entry name" value="CENP-C/Mif2/cnp3"/>
</dbReference>
<comment type="function">
    <text evidence="5">Component of the kinetochore, a multiprotein complex that assembles on centromeric DNA and attaches chromosomes to spindle microtubules, mediating chromosome segregation and sister chromatid segregation during meiosis and mitosis. Component of the inner kinetochore constitutive centromere-associated network (CCAN), which serves as a structural platform for outer kinetochore assembly.</text>
</comment>
<feature type="region of interest" description="Disordered" evidence="7">
    <location>
        <begin position="507"/>
        <end position="568"/>
    </location>
</feature>
<feature type="compositionally biased region" description="Basic and acidic residues" evidence="7">
    <location>
        <begin position="471"/>
        <end position="484"/>
    </location>
</feature>
<dbReference type="GO" id="GO:0051382">
    <property type="term" value="P:kinetochore assembly"/>
    <property type="evidence" value="ECO:0007669"/>
    <property type="project" value="InterPro"/>
</dbReference>
<feature type="region of interest" description="Disordered" evidence="7">
    <location>
        <begin position="471"/>
        <end position="493"/>
    </location>
</feature>
<feature type="compositionally biased region" description="Acidic residues" evidence="7">
    <location>
        <begin position="270"/>
        <end position="283"/>
    </location>
</feature>
<evidence type="ECO:0000256" key="6">
    <source>
        <dbReference type="ARBA" id="ARBA00075033"/>
    </source>
</evidence>
<feature type="compositionally biased region" description="Acidic residues" evidence="7">
    <location>
        <begin position="83"/>
        <end position="103"/>
    </location>
</feature>
<gene>
    <name evidence="10" type="ORF">SPI_01727</name>
</gene>
<evidence type="ECO:0000313" key="10">
    <source>
        <dbReference type="EMBL" id="OAA67151.1"/>
    </source>
</evidence>
<dbReference type="PANTHER" id="PTHR16684:SF11">
    <property type="entry name" value="CENTROMERE PROTEIN C"/>
    <property type="match status" value="1"/>
</dbReference>
<dbReference type="GO" id="GO:0051455">
    <property type="term" value="P:spindle attachment to meiosis I kinetochore"/>
    <property type="evidence" value="ECO:0007669"/>
    <property type="project" value="TreeGrafter"/>
</dbReference>
<keyword evidence="4" id="KW-0539">Nucleus</keyword>
<dbReference type="Pfam" id="PF11699">
    <property type="entry name" value="CENP-C_C"/>
    <property type="match status" value="1"/>
</dbReference>
<dbReference type="EMBL" id="AZHD01000002">
    <property type="protein sequence ID" value="OAA67151.1"/>
    <property type="molecule type" value="Genomic_DNA"/>
</dbReference>
<reference evidence="10 11" key="1">
    <citation type="journal article" date="2016" name="Genome Biol. Evol.">
        <title>Divergent and convergent evolution of fungal pathogenicity.</title>
        <authorList>
            <person name="Shang Y."/>
            <person name="Xiao G."/>
            <person name="Zheng P."/>
            <person name="Cen K."/>
            <person name="Zhan S."/>
            <person name="Wang C."/>
        </authorList>
    </citation>
    <scope>NUCLEOTIDE SEQUENCE [LARGE SCALE GENOMIC DNA]</scope>
    <source>
        <strain evidence="10 11">RCEF 264</strain>
    </source>
</reference>
<evidence type="ECO:0000259" key="8">
    <source>
        <dbReference type="Pfam" id="PF11699"/>
    </source>
</evidence>
<dbReference type="GO" id="GO:0005634">
    <property type="term" value="C:nucleus"/>
    <property type="evidence" value="ECO:0007669"/>
    <property type="project" value="UniProtKB-SubCell"/>
</dbReference>
<dbReference type="CDD" id="cd06993">
    <property type="entry name" value="cupin_CENP-C_C"/>
    <property type="match status" value="1"/>
</dbReference>
<comment type="similarity">
    <text evidence="2">Belongs to the CENP-C/MIF2 family.</text>
</comment>
<proteinExistence type="inferred from homology"/>
<dbReference type="SUPFAM" id="SSF51182">
    <property type="entry name" value="RmlC-like cupins"/>
    <property type="match status" value="1"/>
</dbReference>
<feature type="compositionally biased region" description="Polar residues" evidence="7">
    <location>
        <begin position="213"/>
        <end position="225"/>
    </location>
</feature>
<dbReference type="Pfam" id="PF15624">
    <property type="entry name" value="Mif2_N"/>
    <property type="match status" value="1"/>
</dbReference>
<feature type="compositionally biased region" description="Basic and acidic residues" evidence="7">
    <location>
        <begin position="36"/>
        <end position="45"/>
    </location>
</feature>
<feature type="compositionally biased region" description="Basic and acidic residues" evidence="7">
    <location>
        <begin position="355"/>
        <end position="369"/>
    </location>
</feature>
<dbReference type="PANTHER" id="PTHR16684">
    <property type="entry name" value="CENTROMERE PROTEIN C"/>
    <property type="match status" value="1"/>
</dbReference>
<dbReference type="Gene3D" id="2.60.120.10">
    <property type="entry name" value="Jelly Rolls"/>
    <property type="match status" value="1"/>
</dbReference>
<evidence type="ECO:0000313" key="11">
    <source>
        <dbReference type="Proteomes" id="UP000076874"/>
    </source>
</evidence>
<evidence type="ECO:0000256" key="3">
    <source>
        <dbReference type="ARBA" id="ARBA00023125"/>
    </source>
</evidence>
<evidence type="ECO:0000259" key="9">
    <source>
        <dbReference type="Pfam" id="PF15624"/>
    </source>
</evidence>
<dbReference type="GO" id="GO:0000776">
    <property type="term" value="C:kinetochore"/>
    <property type="evidence" value="ECO:0007669"/>
    <property type="project" value="InterPro"/>
</dbReference>
<protein>
    <recommendedName>
        <fullName evidence="6">CENP-C homolog</fullName>
    </recommendedName>
</protein>
<dbReference type="InterPro" id="IPR014710">
    <property type="entry name" value="RmlC-like_jellyroll"/>
</dbReference>
<comment type="caution">
    <text evidence="10">The sequence shown here is derived from an EMBL/GenBank/DDBJ whole genome shotgun (WGS) entry which is preliminary data.</text>
</comment>
<dbReference type="STRING" id="1081102.A0A167Z6C8"/>
<evidence type="ECO:0000256" key="5">
    <source>
        <dbReference type="ARBA" id="ARBA00057947"/>
    </source>
</evidence>
<feature type="region of interest" description="Disordered" evidence="7">
    <location>
        <begin position="1"/>
        <end position="456"/>
    </location>
</feature>
<dbReference type="FunFam" id="2.60.120.10:FF:000033">
    <property type="entry name" value="Centromere protein C 1"/>
    <property type="match status" value="1"/>
</dbReference>
<dbReference type="AlphaFoldDB" id="A0A167Z6C8"/>
<dbReference type="InterPro" id="IPR025974">
    <property type="entry name" value="Mif2/CENP-C_cupin"/>
</dbReference>
<dbReference type="InterPro" id="IPR028929">
    <property type="entry name" value="Mif2_N"/>
</dbReference>
<dbReference type="GO" id="GO:0019237">
    <property type="term" value="F:centromeric DNA binding"/>
    <property type="evidence" value="ECO:0007669"/>
    <property type="project" value="InterPro"/>
</dbReference>
<name>A0A167Z6C8_9HYPO</name>
<dbReference type="Proteomes" id="UP000076874">
    <property type="component" value="Unassembled WGS sequence"/>
</dbReference>
<feature type="compositionally biased region" description="Acidic residues" evidence="7">
    <location>
        <begin position="64"/>
        <end position="76"/>
    </location>
</feature>
<feature type="compositionally biased region" description="Low complexity" evidence="7">
    <location>
        <begin position="304"/>
        <end position="317"/>
    </location>
</feature>